<organism evidence="1 2">
    <name type="scientific">Dokdonia ponticola</name>
    <dbReference type="NCBI Taxonomy" id="2041041"/>
    <lineage>
        <taxon>Bacteria</taxon>
        <taxon>Pseudomonadati</taxon>
        <taxon>Bacteroidota</taxon>
        <taxon>Flavobacteriia</taxon>
        <taxon>Flavobacteriales</taxon>
        <taxon>Flavobacteriaceae</taxon>
        <taxon>Dokdonia</taxon>
    </lineage>
</organism>
<gene>
    <name evidence="1" type="ORF">ACFO3O_17485</name>
</gene>
<dbReference type="Proteomes" id="UP001596043">
    <property type="component" value="Unassembled WGS sequence"/>
</dbReference>
<dbReference type="RefSeq" id="WP_379981201.1">
    <property type="nucleotide sequence ID" value="NZ_JBHSFV010000012.1"/>
</dbReference>
<sequence>MTVFKKSISNKLKNLLLDSLSEEDRIARHFINHATSLAKQSHHNGVISLQISLRDGELSTILLSGDQPIKTISLEEIPLFFADRFTASLIGRSVVEQKLKNYFKTFENPLTSKPKGIRMFLVKKENIKIYTIGTQNASEVLLSEFITFFKS</sequence>
<accession>A0ABV9I0K4</accession>
<comment type="caution">
    <text evidence="1">The sequence shown here is derived from an EMBL/GenBank/DDBJ whole genome shotgun (WGS) entry which is preliminary data.</text>
</comment>
<evidence type="ECO:0000313" key="2">
    <source>
        <dbReference type="Proteomes" id="UP001596043"/>
    </source>
</evidence>
<name>A0ABV9I0K4_9FLAO</name>
<evidence type="ECO:0000313" key="1">
    <source>
        <dbReference type="EMBL" id="MFC4635708.1"/>
    </source>
</evidence>
<dbReference type="EMBL" id="JBHSFV010000012">
    <property type="protein sequence ID" value="MFC4635708.1"/>
    <property type="molecule type" value="Genomic_DNA"/>
</dbReference>
<proteinExistence type="predicted"/>
<reference evidence="2" key="1">
    <citation type="journal article" date="2019" name="Int. J. Syst. Evol. Microbiol.">
        <title>The Global Catalogue of Microorganisms (GCM) 10K type strain sequencing project: providing services to taxonomists for standard genome sequencing and annotation.</title>
        <authorList>
            <consortium name="The Broad Institute Genomics Platform"/>
            <consortium name="The Broad Institute Genome Sequencing Center for Infectious Disease"/>
            <person name="Wu L."/>
            <person name="Ma J."/>
        </authorList>
    </citation>
    <scope>NUCLEOTIDE SEQUENCE [LARGE SCALE GENOMIC DNA]</scope>
    <source>
        <strain evidence="2">YJ-61-S</strain>
    </source>
</reference>
<protein>
    <submittedName>
        <fullName evidence="1">Uncharacterized protein</fullName>
    </submittedName>
</protein>
<keyword evidence="2" id="KW-1185">Reference proteome</keyword>